<dbReference type="EMBL" id="VOBQ01000014">
    <property type="protein sequence ID" value="TWO69702.1"/>
    <property type="molecule type" value="Genomic_DNA"/>
</dbReference>
<sequence length="366" mass="39402">MGRRGRRAVARSCRATLQRSRVPRMNAAAAPVWRQLMPLTLAVLAAHAVLLRMHAQGLVQPGADAVRGFVTRTIAVPLSTPAAVSTASVATPAPLQRPADTPRPPAAARPAPRETLPALQAAAPESMPTSSGESTGPAPAAEPTAASTAPPSSQFTIPAPARLRYDVVAEVRGIPVQGNAELEWRHDGNEYEAKLSLHGLLFPRREQRSSGRITPEGLAPKAFYDKSRGEQATHFDREGGRVIFSNNRPEAPLAAGAQDRLSVMLQLAALVGGQPARYPPGAQIAVPTASTREAETWFFDVIAEEDLALPGGAVRALKLQRKPRKEFDQQIELWLAPRMDYAPVRLRLTNPNGDTVDHRWSSTDRG</sequence>
<organism evidence="2 3">
    <name type="scientific">Caenimonas sedimenti</name>
    <dbReference type="NCBI Taxonomy" id="2596921"/>
    <lineage>
        <taxon>Bacteria</taxon>
        <taxon>Pseudomonadati</taxon>
        <taxon>Pseudomonadota</taxon>
        <taxon>Betaproteobacteria</taxon>
        <taxon>Burkholderiales</taxon>
        <taxon>Comamonadaceae</taxon>
        <taxon>Caenimonas</taxon>
    </lineage>
</organism>
<dbReference type="Proteomes" id="UP000318199">
    <property type="component" value="Unassembled WGS sequence"/>
</dbReference>
<dbReference type="Pfam" id="PF11306">
    <property type="entry name" value="DUF3108"/>
    <property type="match status" value="1"/>
</dbReference>
<comment type="caution">
    <text evidence="2">The sequence shown here is derived from an EMBL/GenBank/DDBJ whole genome shotgun (WGS) entry which is preliminary data.</text>
</comment>
<protein>
    <submittedName>
        <fullName evidence="2">DUF3108 domain-containing protein</fullName>
    </submittedName>
</protein>
<proteinExistence type="predicted"/>
<feature type="compositionally biased region" description="Low complexity" evidence="1">
    <location>
        <begin position="82"/>
        <end position="99"/>
    </location>
</feature>
<evidence type="ECO:0000256" key="1">
    <source>
        <dbReference type="SAM" id="MobiDB-lite"/>
    </source>
</evidence>
<feature type="compositionally biased region" description="Low complexity" evidence="1">
    <location>
        <begin position="108"/>
        <end position="119"/>
    </location>
</feature>
<dbReference type="AlphaFoldDB" id="A0A562ZMA0"/>
<dbReference type="InterPro" id="IPR021457">
    <property type="entry name" value="DUF3108"/>
</dbReference>
<keyword evidence="3" id="KW-1185">Reference proteome</keyword>
<reference evidence="2 3" key="1">
    <citation type="submission" date="2019-07" db="EMBL/GenBank/DDBJ databases">
        <title>Caenimonas sedimenti sp. nov., isolated from activated sludge.</title>
        <authorList>
            <person name="Xu J."/>
        </authorList>
    </citation>
    <scope>NUCLEOTIDE SEQUENCE [LARGE SCALE GENOMIC DNA]</scope>
    <source>
        <strain evidence="2 3">HX-9-20</strain>
    </source>
</reference>
<feature type="region of interest" description="Disordered" evidence="1">
    <location>
        <begin position="82"/>
        <end position="157"/>
    </location>
</feature>
<name>A0A562ZMA0_9BURK</name>
<dbReference type="OrthoDB" id="8526020at2"/>
<gene>
    <name evidence="2" type="ORF">FN976_17915</name>
</gene>
<accession>A0A562ZMA0</accession>
<feature type="compositionally biased region" description="Low complexity" evidence="1">
    <location>
        <begin position="132"/>
        <end position="153"/>
    </location>
</feature>
<evidence type="ECO:0000313" key="3">
    <source>
        <dbReference type="Proteomes" id="UP000318199"/>
    </source>
</evidence>
<evidence type="ECO:0000313" key="2">
    <source>
        <dbReference type="EMBL" id="TWO69702.1"/>
    </source>
</evidence>